<sequence length="101" mass="11072">MRLHARLFAPSCPLRVFLASWPPARGAFDYVQRTTVQRAATHSPAVQPVASAPTKKLQCDEAGSTKHAASPGPRFDRILTTYLRLTTSVPFSGFDNECLTL</sequence>
<dbReference type="KEGG" id="pfj:MYCFIDRAFT_199247"/>
<gene>
    <name evidence="2" type="ORF">MYCFIDRAFT_199247</name>
</gene>
<dbReference type="AlphaFoldDB" id="M2ZK79"/>
<dbReference type="HOGENOM" id="CLU_2292917_0_0_1"/>
<evidence type="ECO:0000313" key="2">
    <source>
        <dbReference type="EMBL" id="EME79509.1"/>
    </source>
</evidence>
<dbReference type="VEuPathDB" id="FungiDB:MYCFIDRAFT_199247"/>
<dbReference type="GeneID" id="19335785"/>
<name>M2ZK79_PSEFD</name>
<dbReference type="EMBL" id="KB446562">
    <property type="protein sequence ID" value="EME79509.1"/>
    <property type="molecule type" value="Genomic_DNA"/>
</dbReference>
<accession>M2ZK79</accession>
<protein>
    <submittedName>
        <fullName evidence="2">Uncharacterized protein</fullName>
    </submittedName>
</protein>
<reference evidence="2 3" key="1">
    <citation type="journal article" date="2012" name="PLoS Pathog.">
        <title>Diverse lifestyles and strategies of plant pathogenesis encoded in the genomes of eighteen Dothideomycetes fungi.</title>
        <authorList>
            <person name="Ohm R.A."/>
            <person name="Feau N."/>
            <person name="Henrissat B."/>
            <person name="Schoch C.L."/>
            <person name="Horwitz B.A."/>
            <person name="Barry K.W."/>
            <person name="Condon B.J."/>
            <person name="Copeland A.C."/>
            <person name="Dhillon B."/>
            <person name="Glaser F."/>
            <person name="Hesse C.N."/>
            <person name="Kosti I."/>
            <person name="LaButti K."/>
            <person name="Lindquist E.A."/>
            <person name="Lucas S."/>
            <person name="Salamov A.A."/>
            <person name="Bradshaw R.E."/>
            <person name="Ciuffetti L."/>
            <person name="Hamelin R.C."/>
            <person name="Kema G.H.J."/>
            <person name="Lawrence C."/>
            <person name="Scott J.A."/>
            <person name="Spatafora J.W."/>
            <person name="Turgeon B.G."/>
            <person name="de Wit P.J.G.M."/>
            <person name="Zhong S."/>
            <person name="Goodwin S.B."/>
            <person name="Grigoriev I.V."/>
        </authorList>
    </citation>
    <scope>NUCLEOTIDE SEQUENCE [LARGE SCALE GENOMIC DNA]</scope>
    <source>
        <strain evidence="2 3">CIRAD86</strain>
    </source>
</reference>
<evidence type="ECO:0000256" key="1">
    <source>
        <dbReference type="SAM" id="MobiDB-lite"/>
    </source>
</evidence>
<proteinExistence type="predicted"/>
<evidence type="ECO:0000313" key="3">
    <source>
        <dbReference type="Proteomes" id="UP000016932"/>
    </source>
</evidence>
<keyword evidence="3" id="KW-1185">Reference proteome</keyword>
<dbReference type="Proteomes" id="UP000016932">
    <property type="component" value="Unassembled WGS sequence"/>
</dbReference>
<organism evidence="2 3">
    <name type="scientific">Pseudocercospora fijiensis (strain CIRAD86)</name>
    <name type="common">Black leaf streak disease fungus</name>
    <name type="synonym">Mycosphaerella fijiensis</name>
    <dbReference type="NCBI Taxonomy" id="383855"/>
    <lineage>
        <taxon>Eukaryota</taxon>
        <taxon>Fungi</taxon>
        <taxon>Dikarya</taxon>
        <taxon>Ascomycota</taxon>
        <taxon>Pezizomycotina</taxon>
        <taxon>Dothideomycetes</taxon>
        <taxon>Dothideomycetidae</taxon>
        <taxon>Mycosphaerellales</taxon>
        <taxon>Mycosphaerellaceae</taxon>
        <taxon>Pseudocercospora</taxon>
    </lineage>
</organism>
<feature type="region of interest" description="Disordered" evidence="1">
    <location>
        <begin position="41"/>
        <end position="71"/>
    </location>
</feature>
<dbReference type="RefSeq" id="XP_007930210.1">
    <property type="nucleotide sequence ID" value="XM_007932019.1"/>
</dbReference>